<dbReference type="OrthoDB" id="5422841at2759"/>
<dbReference type="GO" id="GO:0000981">
    <property type="term" value="F:DNA-binding transcription factor activity, RNA polymerase II-specific"/>
    <property type="evidence" value="ECO:0007669"/>
    <property type="project" value="InterPro"/>
</dbReference>
<gene>
    <name evidence="3" type="ORF">EG328_000635</name>
</gene>
<feature type="region of interest" description="Disordered" evidence="2">
    <location>
        <begin position="234"/>
        <end position="253"/>
    </location>
</feature>
<dbReference type="Proteomes" id="UP000447873">
    <property type="component" value="Unassembled WGS sequence"/>
</dbReference>
<protein>
    <recommendedName>
        <fullName evidence="5">C6 finger domain protein</fullName>
    </recommendedName>
</protein>
<feature type="compositionally biased region" description="Polar residues" evidence="2">
    <location>
        <begin position="1"/>
        <end position="18"/>
    </location>
</feature>
<dbReference type="AlphaFoldDB" id="A0A8H3UYW4"/>
<feature type="region of interest" description="Disordered" evidence="2">
    <location>
        <begin position="516"/>
        <end position="548"/>
    </location>
</feature>
<feature type="region of interest" description="Disordered" evidence="2">
    <location>
        <begin position="1"/>
        <end position="38"/>
    </location>
</feature>
<evidence type="ECO:0000313" key="4">
    <source>
        <dbReference type="Proteomes" id="UP000447873"/>
    </source>
</evidence>
<feature type="region of interest" description="Disordered" evidence="2">
    <location>
        <begin position="292"/>
        <end position="327"/>
    </location>
</feature>
<dbReference type="GO" id="GO:0008270">
    <property type="term" value="F:zinc ion binding"/>
    <property type="evidence" value="ECO:0007669"/>
    <property type="project" value="InterPro"/>
</dbReference>
<evidence type="ECO:0000256" key="1">
    <source>
        <dbReference type="ARBA" id="ARBA00023242"/>
    </source>
</evidence>
<feature type="region of interest" description="Disordered" evidence="2">
    <location>
        <begin position="353"/>
        <end position="398"/>
    </location>
</feature>
<feature type="compositionally biased region" description="Low complexity" evidence="2">
    <location>
        <begin position="363"/>
        <end position="373"/>
    </location>
</feature>
<evidence type="ECO:0008006" key="5">
    <source>
        <dbReference type="Google" id="ProtNLM"/>
    </source>
</evidence>
<feature type="compositionally biased region" description="Basic and acidic residues" evidence="2">
    <location>
        <begin position="389"/>
        <end position="398"/>
    </location>
</feature>
<organism evidence="3 4">
    <name type="scientific">Venturia inaequalis</name>
    <name type="common">Apple scab fungus</name>
    <dbReference type="NCBI Taxonomy" id="5025"/>
    <lineage>
        <taxon>Eukaryota</taxon>
        <taxon>Fungi</taxon>
        <taxon>Dikarya</taxon>
        <taxon>Ascomycota</taxon>
        <taxon>Pezizomycotina</taxon>
        <taxon>Dothideomycetes</taxon>
        <taxon>Pleosporomycetidae</taxon>
        <taxon>Venturiales</taxon>
        <taxon>Venturiaceae</taxon>
        <taxon>Venturia</taxon>
    </lineage>
</organism>
<feature type="compositionally biased region" description="Polar residues" evidence="2">
    <location>
        <begin position="237"/>
        <end position="247"/>
    </location>
</feature>
<name>A0A8H3UYW4_VENIN</name>
<evidence type="ECO:0000313" key="3">
    <source>
        <dbReference type="EMBL" id="KAE9979877.1"/>
    </source>
</evidence>
<feature type="compositionally biased region" description="Polar residues" evidence="2">
    <location>
        <begin position="302"/>
        <end position="312"/>
    </location>
</feature>
<proteinExistence type="predicted"/>
<feature type="compositionally biased region" description="Polar residues" evidence="2">
    <location>
        <begin position="535"/>
        <end position="548"/>
    </location>
</feature>
<dbReference type="CDD" id="cd00067">
    <property type="entry name" value="GAL4"/>
    <property type="match status" value="1"/>
</dbReference>
<accession>A0A8H3UYW4</accession>
<dbReference type="InterPro" id="IPR001138">
    <property type="entry name" value="Zn2Cys6_DnaBD"/>
</dbReference>
<reference evidence="3 4" key="1">
    <citation type="submission" date="2018-12" db="EMBL/GenBank/DDBJ databases">
        <title>Venturia inaequalis Genome Resource.</title>
        <authorList>
            <person name="Lichtner F.J."/>
        </authorList>
    </citation>
    <scope>NUCLEOTIDE SEQUENCE [LARGE SCALE GENOMIC DNA]</scope>
    <source>
        <strain evidence="3 4">120213</strain>
    </source>
</reference>
<sequence>MDASQLSPSDAALQSASNGELKRKRTSEEEVPPPKAAKNTNTLAINYLARQHSEDLPLICNDDALPSILRLLGDYQGVLERHESMACNLGARPLGPILIKRFERLFDGPPKVLKNHGKEGNNISWLDVVEFARNKPEQFTLGQMSEGARVCQFYTKQCRVQISEEDFVLISSGIPQQMIPPQPIVEDEEKELGTLEILEKNLSSICHLADQVAARTRQLRHRINGRKQAILERRATESQAFSGNSSLDKPHSGFLAVNSRRSVDGNGNTIEFSKTGASSSTRNELLSKFFSQADKDRRMAGNSATMNGTATHSPVGPPHITSGVAQTGPRDALRELHSRHGSYDSLYQQAGPIQQGIRHERAPSSPGSAGYSAHPNATPHGHSHTTTHAPKEKDNEGPYKSEMVARMETLKRGDRVLPPCDRCRRLHMDCIKNLTACAGCTKKHAKCSWRDVRDTELFGPDAGKIPISNTVEVDSDREASVGVRPEIETNGYSTDAVMAGMASARALALEGLHAAAEAQGGSGQQTPEERDVHSPSATQYPLQGAYQQQSLEPMRYDMARMTSPRTETAL</sequence>
<comment type="caution">
    <text evidence="3">The sequence shown here is derived from an EMBL/GenBank/DDBJ whole genome shotgun (WGS) entry which is preliminary data.</text>
</comment>
<keyword evidence="1" id="KW-0539">Nucleus</keyword>
<evidence type="ECO:0000256" key="2">
    <source>
        <dbReference type="SAM" id="MobiDB-lite"/>
    </source>
</evidence>
<dbReference type="EMBL" id="WNWS01000111">
    <property type="protein sequence ID" value="KAE9979877.1"/>
    <property type="molecule type" value="Genomic_DNA"/>
</dbReference>